<accession>A0A9P8TNW9</accession>
<sequence>MELDWMTFVVRAETEEDSDFIDSEIELEARSAIEAEEPVAESDSEPLELKLEVSWANEAEIELVMVSLASRLLADTEGITEVLIPLIVSPVVVTPPPIVTSMVERTVTLSPEPSSVL</sequence>
<keyword evidence="2" id="KW-1185">Reference proteome</keyword>
<dbReference type="EMBL" id="JAEUBG010001858">
    <property type="protein sequence ID" value="KAH3685624.1"/>
    <property type="molecule type" value="Genomic_DNA"/>
</dbReference>
<evidence type="ECO:0000313" key="1">
    <source>
        <dbReference type="EMBL" id="KAH3685624.1"/>
    </source>
</evidence>
<dbReference type="Proteomes" id="UP000774326">
    <property type="component" value="Unassembled WGS sequence"/>
</dbReference>
<proteinExistence type="predicted"/>
<reference evidence="1" key="1">
    <citation type="journal article" date="2021" name="Open Biol.">
        <title>Shared evolutionary footprints suggest mitochondrial oxidative damage underlies multiple complex I losses in fungi.</title>
        <authorList>
            <person name="Schikora-Tamarit M.A."/>
            <person name="Marcet-Houben M."/>
            <person name="Nosek J."/>
            <person name="Gabaldon T."/>
        </authorList>
    </citation>
    <scope>NUCLEOTIDE SEQUENCE</scope>
    <source>
        <strain evidence="1">CBS2887</strain>
    </source>
</reference>
<evidence type="ECO:0000313" key="2">
    <source>
        <dbReference type="Proteomes" id="UP000774326"/>
    </source>
</evidence>
<organism evidence="1 2">
    <name type="scientific">Wickerhamomyces pijperi</name>
    <name type="common">Yeast</name>
    <name type="synonym">Pichia pijperi</name>
    <dbReference type="NCBI Taxonomy" id="599730"/>
    <lineage>
        <taxon>Eukaryota</taxon>
        <taxon>Fungi</taxon>
        <taxon>Dikarya</taxon>
        <taxon>Ascomycota</taxon>
        <taxon>Saccharomycotina</taxon>
        <taxon>Saccharomycetes</taxon>
        <taxon>Phaffomycetales</taxon>
        <taxon>Wickerhamomycetaceae</taxon>
        <taxon>Wickerhamomyces</taxon>
    </lineage>
</organism>
<reference evidence="1" key="2">
    <citation type="submission" date="2021-01" db="EMBL/GenBank/DDBJ databases">
        <authorList>
            <person name="Schikora-Tamarit M.A."/>
        </authorList>
    </citation>
    <scope>NUCLEOTIDE SEQUENCE</scope>
    <source>
        <strain evidence="1">CBS2887</strain>
    </source>
</reference>
<dbReference type="AlphaFoldDB" id="A0A9P8TNW9"/>
<comment type="caution">
    <text evidence="1">The sequence shown here is derived from an EMBL/GenBank/DDBJ whole genome shotgun (WGS) entry which is preliminary data.</text>
</comment>
<name>A0A9P8TNW9_WICPI</name>
<gene>
    <name evidence="1" type="ORF">WICPIJ_003404</name>
</gene>
<protein>
    <submittedName>
        <fullName evidence="1">Uncharacterized protein</fullName>
    </submittedName>
</protein>